<name>A0AAD7DS13_MYCRO</name>
<evidence type="ECO:0000313" key="3">
    <source>
        <dbReference type="Proteomes" id="UP001221757"/>
    </source>
</evidence>
<evidence type="ECO:0000313" key="2">
    <source>
        <dbReference type="EMBL" id="KAJ7698383.1"/>
    </source>
</evidence>
<comment type="caution">
    <text evidence="2">The sequence shown here is derived from an EMBL/GenBank/DDBJ whole genome shotgun (WGS) entry which is preliminary data.</text>
</comment>
<feature type="region of interest" description="Disordered" evidence="1">
    <location>
        <begin position="1"/>
        <end position="184"/>
    </location>
</feature>
<keyword evidence="3" id="KW-1185">Reference proteome</keyword>
<feature type="compositionally biased region" description="Polar residues" evidence="1">
    <location>
        <begin position="80"/>
        <end position="90"/>
    </location>
</feature>
<feature type="compositionally biased region" description="Pro residues" evidence="1">
    <location>
        <begin position="152"/>
        <end position="165"/>
    </location>
</feature>
<dbReference type="EMBL" id="JARKIE010000026">
    <property type="protein sequence ID" value="KAJ7698383.1"/>
    <property type="molecule type" value="Genomic_DNA"/>
</dbReference>
<organism evidence="2 3">
    <name type="scientific">Mycena rosella</name>
    <name type="common">Pink bonnet</name>
    <name type="synonym">Agaricus rosellus</name>
    <dbReference type="NCBI Taxonomy" id="1033263"/>
    <lineage>
        <taxon>Eukaryota</taxon>
        <taxon>Fungi</taxon>
        <taxon>Dikarya</taxon>
        <taxon>Basidiomycota</taxon>
        <taxon>Agaricomycotina</taxon>
        <taxon>Agaricomycetes</taxon>
        <taxon>Agaricomycetidae</taxon>
        <taxon>Agaricales</taxon>
        <taxon>Marasmiineae</taxon>
        <taxon>Mycenaceae</taxon>
        <taxon>Mycena</taxon>
    </lineage>
</organism>
<accession>A0AAD7DS13</accession>
<feature type="compositionally biased region" description="Basic and acidic residues" evidence="1">
    <location>
        <begin position="119"/>
        <end position="129"/>
    </location>
</feature>
<feature type="compositionally biased region" description="Low complexity" evidence="1">
    <location>
        <begin position="136"/>
        <end position="151"/>
    </location>
</feature>
<dbReference type="AlphaFoldDB" id="A0AAD7DS13"/>
<evidence type="ECO:0000256" key="1">
    <source>
        <dbReference type="SAM" id="MobiDB-lite"/>
    </source>
</evidence>
<protein>
    <submittedName>
        <fullName evidence="2">Uncharacterized protein</fullName>
    </submittedName>
</protein>
<reference evidence="2" key="1">
    <citation type="submission" date="2023-03" db="EMBL/GenBank/DDBJ databases">
        <title>Massive genome expansion in bonnet fungi (Mycena s.s.) driven by repeated elements and novel gene families across ecological guilds.</title>
        <authorList>
            <consortium name="Lawrence Berkeley National Laboratory"/>
            <person name="Harder C.B."/>
            <person name="Miyauchi S."/>
            <person name="Viragh M."/>
            <person name="Kuo A."/>
            <person name="Thoen E."/>
            <person name="Andreopoulos B."/>
            <person name="Lu D."/>
            <person name="Skrede I."/>
            <person name="Drula E."/>
            <person name="Henrissat B."/>
            <person name="Morin E."/>
            <person name="Kohler A."/>
            <person name="Barry K."/>
            <person name="LaButti K."/>
            <person name="Morin E."/>
            <person name="Salamov A."/>
            <person name="Lipzen A."/>
            <person name="Mereny Z."/>
            <person name="Hegedus B."/>
            <person name="Baldrian P."/>
            <person name="Stursova M."/>
            <person name="Weitz H."/>
            <person name="Taylor A."/>
            <person name="Grigoriev I.V."/>
            <person name="Nagy L.G."/>
            <person name="Martin F."/>
            <person name="Kauserud H."/>
        </authorList>
    </citation>
    <scope>NUCLEOTIDE SEQUENCE</scope>
    <source>
        <strain evidence="2">CBHHK067</strain>
    </source>
</reference>
<dbReference type="Proteomes" id="UP001221757">
    <property type="component" value="Unassembled WGS sequence"/>
</dbReference>
<proteinExistence type="predicted"/>
<gene>
    <name evidence="2" type="ORF">B0H17DRAFT_1050874</name>
</gene>
<sequence>MPGVHRVGCSGHQHPRAQHATRSSLSGSGARYSTRAARVHLREPHPSAPRRHRWPPTTTQDGVHARKAASPAVPRLPCTLPSTSSVSFDSGTEPPGPREPRLLATNPAQRLLSCGRSVRRSEQGERLDDLDPPMRSPRSSTMSGVSTSPRVSPAPHPPPCSPPSPTLSRLPAPGPERGLHMPSH</sequence>